<accession>A0A4U7JF19</accession>
<reference evidence="4 5" key="1">
    <citation type="submission" date="2020-09" db="EMBL/GenBank/DDBJ databases">
        <title>Characterization and genome sequencing of Ruminiclostridium sp. nov. MA18.</title>
        <authorList>
            <person name="Rettenmaier R."/>
            <person name="Kowollik M.-L."/>
            <person name="Liebl W."/>
            <person name="Zverlov V."/>
        </authorList>
    </citation>
    <scope>NUCLEOTIDE SEQUENCE [LARGE SCALE GENOMIC DNA]</scope>
    <source>
        <strain evidence="4 5">MA18</strain>
    </source>
</reference>
<dbReference type="InterPro" id="IPR036291">
    <property type="entry name" value="NAD(P)-bd_dom_sf"/>
</dbReference>
<dbReference type="OrthoDB" id="9808814at2"/>
<evidence type="ECO:0000313" key="4">
    <source>
        <dbReference type="EMBL" id="QNU67351.1"/>
    </source>
</evidence>
<dbReference type="PRINTS" id="PR00081">
    <property type="entry name" value="GDHRDH"/>
</dbReference>
<dbReference type="GO" id="GO:0016491">
    <property type="term" value="F:oxidoreductase activity"/>
    <property type="evidence" value="ECO:0007669"/>
    <property type="project" value="UniProtKB-KW"/>
</dbReference>
<dbReference type="KEGG" id="rher:EHE19_002070"/>
<evidence type="ECO:0000256" key="2">
    <source>
        <dbReference type="ARBA" id="ARBA00023002"/>
    </source>
</evidence>
<dbReference type="RefSeq" id="WP_137697695.1">
    <property type="nucleotide sequence ID" value="NZ_CP061336.1"/>
</dbReference>
<proteinExistence type="inferred from homology"/>
<dbReference type="Pfam" id="PF00106">
    <property type="entry name" value="adh_short"/>
    <property type="match status" value="1"/>
</dbReference>
<protein>
    <submittedName>
        <fullName evidence="4">SDR family oxidoreductase</fullName>
    </submittedName>
</protein>
<dbReference type="CDD" id="cd05233">
    <property type="entry name" value="SDR_c"/>
    <property type="match status" value="1"/>
</dbReference>
<evidence type="ECO:0000256" key="1">
    <source>
        <dbReference type="ARBA" id="ARBA00006484"/>
    </source>
</evidence>
<organism evidence="4 5">
    <name type="scientific">Ruminiclostridium herbifermentans</name>
    <dbReference type="NCBI Taxonomy" id="2488810"/>
    <lineage>
        <taxon>Bacteria</taxon>
        <taxon>Bacillati</taxon>
        <taxon>Bacillota</taxon>
        <taxon>Clostridia</taxon>
        <taxon>Eubacteriales</taxon>
        <taxon>Oscillospiraceae</taxon>
        <taxon>Ruminiclostridium</taxon>
    </lineage>
</organism>
<dbReference type="Gene3D" id="3.40.50.720">
    <property type="entry name" value="NAD(P)-binding Rossmann-like Domain"/>
    <property type="match status" value="1"/>
</dbReference>
<evidence type="ECO:0000256" key="3">
    <source>
        <dbReference type="RuleBase" id="RU000363"/>
    </source>
</evidence>
<dbReference type="Proteomes" id="UP000306409">
    <property type="component" value="Chromosome"/>
</dbReference>
<dbReference type="PIRSF" id="PIRSF000126">
    <property type="entry name" value="11-beta-HSD1"/>
    <property type="match status" value="1"/>
</dbReference>
<keyword evidence="5" id="KW-1185">Reference proteome</keyword>
<comment type="similarity">
    <text evidence="1 3">Belongs to the short-chain dehydrogenases/reductases (SDR) family.</text>
</comment>
<dbReference type="PRINTS" id="PR00080">
    <property type="entry name" value="SDRFAMILY"/>
</dbReference>
<evidence type="ECO:0000313" key="5">
    <source>
        <dbReference type="Proteomes" id="UP000306409"/>
    </source>
</evidence>
<keyword evidence="2" id="KW-0560">Oxidoreductase</keyword>
<dbReference type="EMBL" id="CP061336">
    <property type="protein sequence ID" value="QNU67351.1"/>
    <property type="molecule type" value="Genomic_DNA"/>
</dbReference>
<dbReference type="PANTHER" id="PTHR42901">
    <property type="entry name" value="ALCOHOL DEHYDROGENASE"/>
    <property type="match status" value="1"/>
</dbReference>
<dbReference type="PANTHER" id="PTHR42901:SF1">
    <property type="entry name" value="ALCOHOL DEHYDROGENASE"/>
    <property type="match status" value="1"/>
</dbReference>
<gene>
    <name evidence="4" type="ORF">EHE19_002070</name>
</gene>
<sequence length="250" mass="28184">MKALITGASSGIGRDISIILSKKGYDLILVARRQERLEELKSTLDTEVQTICLDLSKEESCFELYDQVKNEDIDVLINNAGFGIFGIFDSIDIQDELRLIDTNIKAVHILTKLFLVDFKRKNSGYILNVASSAGFLPGPLLSSYYASKAYVLRLTQAIYEELRREGSSVYVGSLCPGPVDTEFNQTANVKMSLKGLTSQYVAEYAIKQMFKRKLTIIPGKKMKLAVFFQKFLPEKLLLKISYHMQKKKEG</sequence>
<dbReference type="SUPFAM" id="SSF51735">
    <property type="entry name" value="NAD(P)-binding Rossmann-fold domains"/>
    <property type="match status" value="1"/>
</dbReference>
<dbReference type="InterPro" id="IPR002347">
    <property type="entry name" value="SDR_fam"/>
</dbReference>
<name>A0A4U7JF19_9FIRM</name>
<dbReference type="AlphaFoldDB" id="A0A4U7JF19"/>